<protein>
    <recommendedName>
        <fullName evidence="4">Tubulin polyglutamylase complex subunit 2</fullName>
    </recommendedName>
</protein>
<dbReference type="AlphaFoldDB" id="A0A9P0ASW5"/>
<dbReference type="PANTHER" id="PTHR31854">
    <property type="entry name" value="TUBULIN POLYGLUTAMYLASE COMPLEX SUBUNIT 2"/>
    <property type="match status" value="1"/>
</dbReference>
<evidence type="ECO:0008006" key="4">
    <source>
        <dbReference type="Google" id="ProtNLM"/>
    </source>
</evidence>
<reference evidence="2" key="1">
    <citation type="submission" date="2021-12" db="EMBL/GenBank/DDBJ databases">
        <authorList>
            <person name="King R."/>
        </authorList>
    </citation>
    <scope>NUCLEOTIDE SEQUENCE</scope>
</reference>
<evidence type="ECO:0000256" key="1">
    <source>
        <dbReference type="SAM" id="MobiDB-lite"/>
    </source>
</evidence>
<gene>
    <name evidence="2" type="ORF">MELIAE_LOCUS1835</name>
</gene>
<feature type="compositionally biased region" description="Basic residues" evidence="1">
    <location>
        <begin position="269"/>
        <end position="289"/>
    </location>
</feature>
<dbReference type="EMBL" id="OV121132">
    <property type="protein sequence ID" value="CAH0547954.1"/>
    <property type="molecule type" value="Genomic_DNA"/>
</dbReference>
<keyword evidence="3" id="KW-1185">Reference proteome</keyword>
<dbReference type="Proteomes" id="UP001154078">
    <property type="component" value="Chromosome 1"/>
</dbReference>
<proteinExistence type="predicted"/>
<dbReference type="OrthoDB" id="10249691at2759"/>
<feature type="region of interest" description="Disordered" evidence="1">
    <location>
        <begin position="254"/>
        <end position="289"/>
    </location>
</feature>
<dbReference type="InterPro" id="IPR039231">
    <property type="entry name" value="TPGS2"/>
</dbReference>
<name>A0A9P0ASW5_BRAAE</name>
<sequence>MIEKTGFVVDEVSEESFYQNLLLGITKTLESSPCVHNTNLRRYRGLKDTDIRAWEHNNGVLLSEDMRNFYSSTNGFLFTYNFAYENNEGKVIAALGKIEMNPLENMSRTYGYETKPKGEIETVEGKYKLCLSRESKVFELSKIDDNNKVVLVYVNIYCLSSIWLYCAPYQFYFLADDFITYFRMCIAHLGIPYWQFMVTNEGIPEWSREMFHIIAPGVLQEDRNLIQINKKEYEELNKLDVSIFTMHHQYNENNAQKNKEQTVASPQHTSKKKTKKSTKVSHPTKARKS</sequence>
<feature type="compositionally biased region" description="Polar residues" evidence="1">
    <location>
        <begin position="254"/>
        <end position="264"/>
    </location>
</feature>
<accession>A0A9P0ASW5</accession>
<evidence type="ECO:0000313" key="2">
    <source>
        <dbReference type="EMBL" id="CAH0547954.1"/>
    </source>
</evidence>
<evidence type="ECO:0000313" key="3">
    <source>
        <dbReference type="Proteomes" id="UP001154078"/>
    </source>
</evidence>
<dbReference type="PANTHER" id="PTHR31854:SF2">
    <property type="entry name" value="TUBULIN POLYGLUTAMYLASE COMPLEX SUBUNIT 2"/>
    <property type="match status" value="1"/>
</dbReference>
<organism evidence="2 3">
    <name type="scientific">Brassicogethes aeneus</name>
    <name type="common">Rape pollen beetle</name>
    <name type="synonym">Meligethes aeneus</name>
    <dbReference type="NCBI Taxonomy" id="1431903"/>
    <lineage>
        <taxon>Eukaryota</taxon>
        <taxon>Metazoa</taxon>
        <taxon>Ecdysozoa</taxon>
        <taxon>Arthropoda</taxon>
        <taxon>Hexapoda</taxon>
        <taxon>Insecta</taxon>
        <taxon>Pterygota</taxon>
        <taxon>Neoptera</taxon>
        <taxon>Endopterygota</taxon>
        <taxon>Coleoptera</taxon>
        <taxon>Polyphaga</taxon>
        <taxon>Cucujiformia</taxon>
        <taxon>Nitidulidae</taxon>
        <taxon>Meligethinae</taxon>
        <taxon>Brassicogethes</taxon>
    </lineage>
</organism>